<protein>
    <recommendedName>
        <fullName evidence="5">ARID domain-containing protein</fullName>
    </recommendedName>
</protein>
<name>A0A452UA74_URSMA</name>
<dbReference type="PANTHER" id="PTHR13964:SF25">
    <property type="entry name" value="AT-RICH INTERACTIVE DOMAIN-CONTAINING PROTEIN 5A"/>
    <property type="match status" value="1"/>
</dbReference>
<evidence type="ECO:0000256" key="3">
    <source>
        <dbReference type="ARBA" id="ARBA00023242"/>
    </source>
</evidence>
<dbReference type="AlphaFoldDB" id="A0A452UA74"/>
<accession>A0A452UA74</accession>
<dbReference type="InterPro" id="IPR051232">
    <property type="entry name" value="ARID/SWI1_ChromRemod"/>
</dbReference>
<feature type="region of interest" description="Disordered" evidence="4">
    <location>
        <begin position="1"/>
        <end position="61"/>
    </location>
</feature>
<proteinExistence type="predicted"/>
<feature type="domain" description="ARID" evidence="5">
    <location>
        <begin position="59"/>
        <end position="163"/>
    </location>
</feature>
<reference evidence="6" key="1">
    <citation type="submission" date="2019-03" db="UniProtKB">
        <authorList>
            <consortium name="Ensembl"/>
        </authorList>
    </citation>
    <scope>IDENTIFICATION</scope>
</reference>
<dbReference type="SUPFAM" id="SSF46774">
    <property type="entry name" value="ARID-like"/>
    <property type="match status" value="2"/>
</dbReference>
<dbReference type="Ensembl" id="ENSUMAT00000021030.1">
    <property type="protein sequence ID" value="ENSUMAP00000017801.1"/>
    <property type="gene ID" value="ENSUMAG00000013079.1"/>
</dbReference>
<sequence>MENWPAPPVKGKRKQSEEGDPLDPSVSPQPDGEQSRSQSPVHPEDSPEAGGEREEDQEREEEQAFLVSLYKFMKERHTPIERVPHLGFKQINLWKIYKAVEKLGAYEMVRRVPLSPQHVASRSPSHCTLWGPGEEEPVLGTELSSRPERRKRKVPNPAPSAALLHAVGKRACLAHWYFAVQSSFPVFPSVLSSPCPACRESCLAGSQAAAPGREYWLAARGAPPHPLPLLKKQLQNCSPCPHPLLPWSCQDTPPPGERAWSCSHVVPLQVTGRRLWKNVYDELGGSPGSTSAATCTRRHYERYGWARPWLQDTSAFTPEQGPAVVGPGVGGSVAMPWAV</sequence>
<dbReference type="SMART" id="SM01014">
    <property type="entry name" value="ARID"/>
    <property type="match status" value="1"/>
</dbReference>
<dbReference type="PROSITE" id="PS51011">
    <property type="entry name" value="ARID"/>
    <property type="match status" value="1"/>
</dbReference>
<keyword evidence="1" id="KW-0805">Transcription regulation</keyword>
<dbReference type="GeneTree" id="ENSGT00940000161253"/>
<evidence type="ECO:0000256" key="4">
    <source>
        <dbReference type="SAM" id="MobiDB-lite"/>
    </source>
</evidence>
<dbReference type="Pfam" id="PF01388">
    <property type="entry name" value="ARID"/>
    <property type="match status" value="1"/>
</dbReference>
<evidence type="ECO:0000256" key="2">
    <source>
        <dbReference type="ARBA" id="ARBA00023163"/>
    </source>
</evidence>
<organism evidence="6">
    <name type="scientific">Ursus maritimus</name>
    <name type="common">Polar bear</name>
    <name type="synonym">Thalarctos maritimus</name>
    <dbReference type="NCBI Taxonomy" id="29073"/>
    <lineage>
        <taxon>Eukaryota</taxon>
        <taxon>Metazoa</taxon>
        <taxon>Chordata</taxon>
        <taxon>Craniata</taxon>
        <taxon>Vertebrata</taxon>
        <taxon>Euteleostomi</taxon>
        <taxon>Mammalia</taxon>
        <taxon>Eutheria</taxon>
        <taxon>Laurasiatheria</taxon>
        <taxon>Carnivora</taxon>
        <taxon>Caniformia</taxon>
        <taxon>Ursidae</taxon>
        <taxon>Ursus</taxon>
    </lineage>
</organism>
<dbReference type="InterPro" id="IPR036431">
    <property type="entry name" value="ARID_dom_sf"/>
</dbReference>
<evidence type="ECO:0000256" key="1">
    <source>
        <dbReference type="ARBA" id="ARBA00023015"/>
    </source>
</evidence>
<evidence type="ECO:0000313" key="6">
    <source>
        <dbReference type="Ensembl" id="ENSUMAP00000017801"/>
    </source>
</evidence>
<feature type="region of interest" description="Disordered" evidence="4">
    <location>
        <begin position="123"/>
        <end position="157"/>
    </location>
</feature>
<keyword evidence="2" id="KW-0804">Transcription</keyword>
<dbReference type="GO" id="GO:0005634">
    <property type="term" value="C:nucleus"/>
    <property type="evidence" value="ECO:0007669"/>
    <property type="project" value="TreeGrafter"/>
</dbReference>
<evidence type="ECO:0000259" key="5">
    <source>
        <dbReference type="PROSITE" id="PS51011"/>
    </source>
</evidence>
<keyword evidence="3" id="KW-0539">Nucleus</keyword>
<dbReference type="Gene3D" id="1.10.150.60">
    <property type="entry name" value="ARID DNA-binding domain"/>
    <property type="match status" value="2"/>
</dbReference>
<dbReference type="SMART" id="SM00501">
    <property type="entry name" value="BRIGHT"/>
    <property type="match status" value="1"/>
</dbReference>
<dbReference type="GO" id="GO:0006357">
    <property type="term" value="P:regulation of transcription by RNA polymerase II"/>
    <property type="evidence" value="ECO:0007669"/>
    <property type="project" value="TreeGrafter"/>
</dbReference>
<dbReference type="GO" id="GO:0000976">
    <property type="term" value="F:transcription cis-regulatory region binding"/>
    <property type="evidence" value="ECO:0007669"/>
    <property type="project" value="TreeGrafter"/>
</dbReference>
<dbReference type="InterPro" id="IPR001606">
    <property type="entry name" value="ARID_dom"/>
</dbReference>
<dbReference type="PANTHER" id="PTHR13964">
    <property type="entry name" value="RBP-RELATED"/>
    <property type="match status" value="1"/>
</dbReference>